<dbReference type="SUPFAM" id="SSF53335">
    <property type="entry name" value="S-adenosyl-L-methionine-dependent methyltransferases"/>
    <property type="match status" value="1"/>
</dbReference>
<dbReference type="EMBL" id="FOLL01000003">
    <property type="protein sequence ID" value="SFC02446.1"/>
    <property type="molecule type" value="Genomic_DNA"/>
</dbReference>
<dbReference type="STRING" id="623281.SAMN05421747_103141"/>
<dbReference type="Gene3D" id="3.40.50.150">
    <property type="entry name" value="Vaccinia Virus protein VP39"/>
    <property type="match status" value="1"/>
</dbReference>
<sequence>MDMFDDMLTSYLEKACDTEPPLLRHINRETYLKETMPHMLSGHYQGRLLAMLSKLVGPQKILEVGTFTGYATLCLAEGLQPGGEIHTIDNNAEREDRVRQYFQEAGLAGSIHCHIGDAAAIMPDLPGPFDLVFIDADKKSNLRYYELALEKSRAGSLILIDNVLWKGKVVAGATDAQTQQVAALNERLAADERVDKLILPVRDGLFLLRKRHHPQL</sequence>
<keyword evidence="1 4" id="KW-0489">Methyltransferase</keyword>
<evidence type="ECO:0000256" key="2">
    <source>
        <dbReference type="ARBA" id="ARBA00022679"/>
    </source>
</evidence>
<dbReference type="GO" id="GO:0032259">
    <property type="term" value="P:methylation"/>
    <property type="evidence" value="ECO:0007669"/>
    <property type="project" value="UniProtKB-KW"/>
</dbReference>
<accession>A0A1I1FTV0</accession>
<dbReference type="InterPro" id="IPR002935">
    <property type="entry name" value="SAM_O-MeTrfase"/>
</dbReference>
<evidence type="ECO:0000313" key="4">
    <source>
        <dbReference type="EMBL" id="SFC02446.1"/>
    </source>
</evidence>
<dbReference type="RefSeq" id="WP_090971969.1">
    <property type="nucleotide sequence ID" value="NZ_FOLL01000003.1"/>
</dbReference>
<evidence type="ECO:0000256" key="3">
    <source>
        <dbReference type="ARBA" id="ARBA00022691"/>
    </source>
</evidence>
<dbReference type="PANTHER" id="PTHR10509:SF14">
    <property type="entry name" value="CAFFEOYL-COA O-METHYLTRANSFERASE 3-RELATED"/>
    <property type="match status" value="1"/>
</dbReference>
<evidence type="ECO:0000313" key="5">
    <source>
        <dbReference type="Proteomes" id="UP000199577"/>
    </source>
</evidence>
<dbReference type="Pfam" id="PF01596">
    <property type="entry name" value="Methyltransf_3"/>
    <property type="match status" value="1"/>
</dbReference>
<dbReference type="InterPro" id="IPR029063">
    <property type="entry name" value="SAM-dependent_MTases_sf"/>
</dbReference>
<dbReference type="InterPro" id="IPR050362">
    <property type="entry name" value="Cation-dep_OMT"/>
</dbReference>
<dbReference type="GO" id="GO:0008757">
    <property type="term" value="F:S-adenosylmethionine-dependent methyltransferase activity"/>
    <property type="evidence" value="ECO:0007669"/>
    <property type="project" value="TreeGrafter"/>
</dbReference>
<keyword evidence="2 4" id="KW-0808">Transferase</keyword>
<keyword evidence="5" id="KW-1185">Reference proteome</keyword>
<evidence type="ECO:0000256" key="1">
    <source>
        <dbReference type="ARBA" id="ARBA00022603"/>
    </source>
</evidence>
<dbReference type="OrthoDB" id="9799672at2"/>
<keyword evidence="3" id="KW-0949">S-adenosyl-L-methionine</keyword>
<name>A0A1I1FTV0_9SPHI</name>
<dbReference type="PROSITE" id="PS51682">
    <property type="entry name" value="SAM_OMT_I"/>
    <property type="match status" value="1"/>
</dbReference>
<dbReference type="CDD" id="cd02440">
    <property type="entry name" value="AdoMet_MTases"/>
    <property type="match status" value="1"/>
</dbReference>
<reference evidence="4 5" key="1">
    <citation type="submission" date="2016-10" db="EMBL/GenBank/DDBJ databases">
        <authorList>
            <person name="de Groot N.N."/>
        </authorList>
    </citation>
    <scope>NUCLEOTIDE SEQUENCE [LARGE SCALE GENOMIC DNA]</scope>
    <source>
        <strain evidence="4 5">DSM 22900</strain>
    </source>
</reference>
<gene>
    <name evidence="4" type="ORF">SAMN05421747_103141</name>
</gene>
<organism evidence="4 5">
    <name type="scientific">Parapedobacter composti</name>
    <dbReference type="NCBI Taxonomy" id="623281"/>
    <lineage>
        <taxon>Bacteria</taxon>
        <taxon>Pseudomonadati</taxon>
        <taxon>Bacteroidota</taxon>
        <taxon>Sphingobacteriia</taxon>
        <taxon>Sphingobacteriales</taxon>
        <taxon>Sphingobacteriaceae</taxon>
        <taxon>Parapedobacter</taxon>
    </lineage>
</organism>
<dbReference type="GO" id="GO:0008171">
    <property type="term" value="F:O-methyltransferase activity"/>
    <property type="evidence" value="ECO:0007669"/>
    <property type="project" value="InterPro"/>
</dbReference>
<dbReference type="Proteomes" id="UP000199577">
    <property type="component" value="Unassembled WGS sequence"/>
</dbReference>
<proteinExistence type="predicted"/>
<dbReference type="PANTHER" id="PTHR10509">
    <property type="entry name" value="O-METHYLTRANSFERASE-RELATED"/>
    <property type="match status" value="1"/>
</dbReference>
<dbReference type="AlphaFoldDB" id="A0A1I1FTV0"/>
<protein>
    <submittedName>
        <fullName evidence="4">Predicted O-methyltransferase YrrM</fullName>
    </submittedName>
</protein>